<dbReference type="Pfam" id="PF04577">
    <property type="entry name" value="Glyco_transf_61"/>
    <property type="match status" value="1"/>
</dbReference>
<dbReference type="GO" id="GO:0016757">
    <property type="term" value="F:glycosyltransferase activity"/>
    <property type="evidence" value="ECO:0007669"/>
    <property type="project" value="InterPro"/>
</dbReference>
<protein>
    <recommendedName>
        <fullName evidence="1">Glycosyltransferase 61 catalytic domain-containing protein</fullName>
    </recommendedName>
</protein>
<accession>A0A7R9W1M3</accession>
<gene>
    <name evidence="2" type="ORF">TDUB1175_LOCUS10615</name>
</gene>
<organism evidence="2">
    <name type="scientific">Pseudictyota dubia</name>
    <dbReference type="NCBI Taxonomy" id="2749911"/>
    <lineage>
        <taxon>Eukaryota</taxon>
        <taxon>Sar</taxon>
        <taxon>Stramenopiles</taxon>
        <taxon>Ochrophyta</taxon>
        <taxon>Bacillariophyta</taxon>
        <taxon>Mediophyceae</taxon>
        <taxon>Biddulphiophycidae</taxon>
        <taxon>Eupodiscales</taxon>
        <taxon>Odontellaceae</taxon>
        <taxon>Pseudictyota</taxon>
    </lineage>
</organism>
<sequence length="248" mass="29322">MDQADLLLIVRREFCEEGPLLHPETKQKRFPHLHIFADYVDHFPAEEWYDRIVGPMLLQPKKLFLPMSVSLPRDESKLVVAYIDRQGSERFMPSAFHEWLLVQLLGNPDVHLLHLHMEDYTAEQQIYIASQADVMTGVHGNGLTHLLWMNPYAPTYIMEMFWETRFMLLFASLCRLKPQCRHRVIYGGVPFNTTTLNEELEWDIQSWFHPNYYTPEKFADWDEEGAKAYVNGIFQEALEAKRNRLHQK</sequence>
<dbReference type="InterPro" id="IPR049625">
    <property type="entry name" value="Glyco_transf_61_cat"/>
</dbReference>
<evidence type="ECO:0000259" key="1">
    <source>
        <dbReference type="Pfam" id="PF04577"/>
    </source>
</evidence>
<proteinExistence type="predicted"/>
<name>A0A7R9W1M3_9STRA</name>
<evidence type="ECO:0000313" key="2">
    <source>
        <dbReference type="EMBL" id="CAD8311826.1"/>
    </source>
</evidence>
<dbReference type="AlphaFoldDB" id="A0A7R9W1M3"/>
<feature type="domain" description="Glycosyltransferase 61 catalytic" evidence="1">
    <location>
        <begin position="101"/>
        <end position="151"/>
    </location>
</feature>
<dbReference type="EMBL" id="HBED01021303">
    <property type="protein sequence ID" value="CAD8311826.1"/>
    <property type="molecule type" value="Transcribed_RNA"/>
</dbReference>
<reference evidence="2" key="1">
    <citation type="submission" date="2021-01" db="EMBL/GenBank/DDBJ databases">
        <authorList>
            <person name="Corre E."/>
            <person name="Pelletier E."/>
            <person name="Niang G."/>
            <person name="Scheremetjew M."/>
            <person name="Finn R."/>
            <person name="Kale V."/>
            <person name="Holt S."/>
            <person name="Cochrane G."/>
            <person name="Meng A."/>
            <person name="Brown T."/>
            <person name="Cohen L."/>
        </authorList>
    </citation>
    <scope>NUCLEOTIDE SEQUENCE</scope>
    <source>
        <strain evidence="2">CCMP147</strain>
    </source>
</reference>